<feature type="compositionally biased region" description="Basic and acidic residues" evidence="2">
    <location>
        <begin position="9"/>
        <end position="20"/>
    </location>
</feature>
<feature type="zinc finger region" description="C3H1-type" evidence="1">
    <location>
        <begin position="126"/>
        <end position="150"/>
    </location>
</feature>
<keyword evidence="1" id="KW-0479">Metal-binding</keyword>
<keyword evidence="1" id="KW-0863">Zinc-finger</keyword>
<keyword evidence="1" id="KW-0862">Zinc</keyword>
<feature type="zinc finger region" description="C3H1-type" evidence="1">
    <location>
        <begin position="296"/>
        <end position="325"/>
    </location>
</feature>
<dbReference type="PANTHER" id="PTHR14928">
    <property type="entry name" value="MICRO-RNA BINDING ZINC FINGER CCCH DOMAIN-CONTAINING PROTEIN 7"/>
    <property type="match status" value="1"/>
</dbReference>
<reference evidence="4 5" key="1">
    <citation type="submission" date="2020-08" db="EMBL/GenBank/DDBJ databases">
        <authorList>
            <person name="Hejnol A."/>
        </authorList>
    </citation>
    <scope>NUCLEOTIDE SEQUENCE [LARGE SCALE GENOMIC DNA]</scope>
</reference>
<organism evidence="4 5">
    <name type="scientific">Dimorphilus gyrociliatus</name>
    <dbReference type="NCBI Taxonomy" id="2664684"/>
    <lineage>
        <taxon>Eukaryota</taxon>
        <taxon>Metazoa</taxon>
        <taxon>Spiralia</taxon>
        <taxon>Lophotrochozoa</taxon>
        <taxon>Annelida</taxon>
        <taxon>Polychaeta</taxon>
        <taxon>Polychaeta incertae sedis</taxon>
        <taxon>Dinophilidae</taxon>
        <taxon>Dimorphilus</taxon>
    </lineage>
</organism>
<keyword evidence="5" id="KW-1185">Reference proteome</keyword>
<name>A0A7I8WAN9_9ANNE</name>
<dbReference type="PANTHER" id="PTHR14928:SF16">
    <property type="entry name" value="C3H1-TYPE DOMAIN-CONTAINING PROTEIN"/>
    <property type="match status" value="1"/>
</dbReference>
<evidence type="ECO:0000313" key="4">
    <source>
        <dbReference type="EMBL" id="CAD5125166.1"/>
    </source>
</evidence>
<dbReference type="GO" id="GO:0008270">
    <property type="term" value="F:zinc ion binding"/>
    <property type="evidence" value="ECO:0007669"/>
    <property type="project" value="UniProtKB-KW"/>
</dbReference>
<feature type="domain" description="C3H1-type" evidence="3">
    <location>
        <begin position="126"/>
        <end position="150"/>
    </location>
</feature>
<dbReference type="InterPro" id="IPR012340">
    <property type="entry name" value="NA-bd_OB-fold"/>
</dbReference>
<proteinExistence type="predicted"/>
<dbReference type="InterPro" id="IPR039691">
    <property type="entry name" value="ZC3H7A/B"/>
</dbReference>
<feature type="domain" description="C3H1-type" evidence="3">
    <location>
        <begin position="296"/>
        <end position="325"/>
    </location>
</feature>
<evidence type="ECO:0000256" key="2">
    <source>
        <dbReference type="SAM" id="MobiDB-lite"/>
    </source>
</evidence>
<dbReference type="Proteomes" id="UP000549394">
    <property type="component" value="Unassembled WGS sequence"/>
</dbReference>
<dbReference type="OrthoDB" id="433738at2759"/>
<gene>
    <name evidence="4" type="ORF">DGYR_LOCUS12594</name>
</gene>
<protein>
    <submittedName>
        <fullName evidence="4">DgyrCDS13409</fullName>
    </submittedName>
</protein>
<dbReference type="InterPro" id="IPR000571">
    <property type="entry name" value="Znf_CCCH"/>
</dbReference>
<evidence type="ECO:0000256" key="1">
    <source>
        <dbReference type="PROSITE-ProRule" id="PRU00723"/>
    </source>
</evidence>
<feature type="region of interest" description="Disordered" evidence="2">
    <location>
        <begin position="1"/>
        <end position="32"/>
    </location>
</feature>
<sequence length="1638" mass="187479">MAQSFEKLGNYKEKMTRNDDQNNLEDDEGGEWQKVTNERRKNISSQVVHLQHSIKLPDSFHDYNWKLACKKCFVRTKPGSGGVKFYENMEHDCSRAFLIVRRKGCNGEWYKIRPNLFLDHKGSYLICKHYENKKECIVGENECTFAHSHVEIFFWNQERKGLLRIQDVLRDVKRYYNGQPLPSLKLQDETDNEKNYVPGFVTPQSKTSFNGSTFVQQDRKNPENLSQEICGPISFPLEPTSLFRIGCESCSILLNNSHRCNQNVLYVIDKKDAKEQNTLSLRWIAIRERKDNGQFNGRYVLCHEATGQGVCSVGIERCSFAHSRAERELWSFEKQGEFDINKFIIQQSEGFRRKLPNFERKSSNIPILPIQSPRSLPTPIGDGRTLQVAKVLKEYPGKFALLCALCLKSNIISSQSELDHLYCHNKHNWNSNIVLGHLMQDSHCLTVIRNLPNQVKINHKVGMCESYMYSTTCQLDIAQKMYVFNVPCPYGFDCQMAHSELEKKIWILMLSNEGINFNEFIKISLNSTKEVESDNDKIVTECLRRSDRHCIYYLKSVSDLLSHVKVLKNDCGKLILNSNVKEDFQFINDQKENERVLNNSEDYPMVQDIPCENDRGISAIIDMDQFGSIRAIPFDDSFSILKINNPKRLRNIGDIAKVKKLEEDRCEVISIIKGYRTANLPTYVCQLSKDNQFAMAQPFKVPGIRLLQLDKYINSPSEVAVFDIMISGKIFFKEYVPWQKNMLFYVRCVGFFEKDDISNYIGIVVGTLKSPETTSDQLNLLDELFFINYNLQSQPKFQIDKDSKAVVGYSSLDGQLAISFREFASDYSLTLHVPDVSLCIPPHSELDVYARTLFMTAENRYIVPRNLVEEYFTFTNGKRIFCFSFEFIIDHKTFEIIRMDVDKKTVCCIDTICESIAPEYYKIADHWRFNRLGNSVINQRRNLLVEELEIAVNIYVLKMGKNIPRLIQPRSSDNERLRHTFSNLLPHCIVLKRSLLPQGLVCRCESICKCLGNNREKMDIVYVERQAWKKTFQRNDFLLTDIMNIENIPTSCYAYCQFAKTAVPQFYISGDNTITWNEKYGVNNITSCTRPCSNYFDVCVQRIFNNADNSLNFEELCSAATSSLINLKTYKFCRERFRSPNNSVLASATIVRLDNNGLVFYVHKQEYYIELDHLGVLDMTEIAVGRRLLKWNKRVFDFKSQRLKPRAGNLLEINPILNMVILPGNLYWKLIYSIVGRGEDRGKVMNVLSEAKAAVAKYDERARTVSVDDVVVDGEDCSDPISFSAVILSGSVFTVQLRFTESFLPDLKIQLVKITPSIHVCIEHLSAPGSCFVEKIESEPKTGTIEYFSNKLLKFVDELGAREAVTKRSSISALVRRIPVTVIGKNEAKITVLKKWCLDRCLPIVSASDVKRDGYDLVCIVNGLSVCHGFVDNVMEDGELMTVQFKVSNGHLDSGVSCIEFLSRPVRVRGIRTSLKLLPRTGNNFLNRLIMGEEKYSTCCHPDIPPINSYVNLVTSVEERLAYLILILYELSSNGKKIIFATENDNIISDIIKHLGLMINIKSISNKNDEIESKRSITVGLVDDIMMSNDSFDCVIAYGISSPLALLAVLSVTNATGLIIFESCDLSNAVRKLMSYLS</sequence>
<accession>A0A7I8WAN9</accession>
<evidence type="ECO:0000313" key="5">
    <source>
        <dbReference type="Proteomes" id="UP000549394"/>
    </source>
</evidence>
<dbReference type="GO" id="GO:0035196">
    <property type="term" value="P:miRNA processing"/>
    <property type="evidence" value="ECO:0007669"/>
    <property type="project" value="TreeGrafter"/>
</dbReference>
<dbReference type="GO" id="GO:0035198">
    <property type="term" value="F:miRNA binding"/>
    <property type="evidence" value="ECO:0007669"/>
    <property type="project" value="InterPro"/>
</dbReference>
<comment type="caution">
    <text evidence="4">The sequence shown here is derived from an EMBL/GenBank/DDBJ whole genome shotgun (WGS) entry which is preliminary data.</text>
</comment>
<dbReference type="SUPFAM" id="SSF50249">
    <property type="entry name" value="Nucleic acid-binding proteins"/>
    <property type="match status" value="1"/>
</dbReference>
<dbReference type="PROSITE" id="PS50103">
    <property type="entry name" value="ZF_C3H1"/>
    <property type="match status" value="2"/>
</dbReference>
<evidence type="ECO:0000259" key="3">
    <source>
        <dbReference type="PROSITE" id="PS50103"/>
    </source>
</evidence>
<dbReference type="EMBL" id="CAJFCJ010000025">
    <property type="protein sequence ID" value="CAD5125166.1"/>
    <property type="molecule type" value="Genomic_DNA"/>
</dbReference>